<dbReference type="EMBL" id="ABXY01000023">
    <property type="protein sequence ID" value="EEB20970.1"/>
    <property type="molecule type" value="Genomic_DNA"/>
</dbReference>
<reference evidence="10 11" key="1">
    <citation type="submission" date="2008-10" db="EMBL/GenBank/DDBJ databases">
        <title>Draft genome sequence of Bifidobacterium catenulatum (DSM 16992).</title>
        <authorList>
            <person name="Sudarsanam P."/>
            <person name="Ley R."/>
            <person name="Guruge J."/>
            <person name="Turnbaugh P.J."/>
            <person name="Mahowald M."/>
            <person name="Liep D."/>
            <person name="Gordon J."/>
        </authorList>
    </citation>
    <scope>NUCLEOTIDE SEQUENCE [LARGE SCALE GENOMIC DNA]</scope>
    <source>
        <strain evidence="10 11">DSM 16992</strain>
    </source>
</reference>
<dbReference type="PANTHER" id="PTHR34295">
    <property type="entry name" value="BIOTIN TRANSPORTER BIOY"/>
    <property type="match status" value="1"/>
</dbReference>
<evidence type="ECO:0000256" key="3">
    <source>
        <dbReference type="ARBA" id="ARBA00022448"/>
    </source>
</evidence>
<evidence type="ECO:0000256" key="8">
    <source>
        <dbReference type="PIRNR" id="PIRNR016661"/>
    </source>
</evidence>
<evidence type="ECO:0000256" key="1">
    <source>
        <dbReference type="ARBA" id="ARBA00004651"/>
    </source>
</evidence>
<protein>
    <recommendedName>
        <fullName evidence="8">Biotin transporter</fullName>
    </recommendedName>
</protein>
<keyword evidence="4 8" id="KW-1003">Cell membrane</keyword>
<feature type="transmembrane region" description="Helical" evidence="9">
    <location>
        <begin position="83"/>
        <end position="101"/>
    </location>
</feature>
<evidence type="ECO:0000313" key="10">
    <source>
        <dbReference type="EMBL" id="EEB20970.1"/>
    </source>
</evidence>
<evidence type="ECO:0000256" key="4">
    <source>
        <dbReference type="ARBA" id="ARBA00022475"/>
    </source>
</evidence>
<keyword evidence="5 9" id="KW-0812">Transmembrane</keyword>
<proteinExistence type="inferred from homology"/>
<organism evidence="10 11">
    <name type="scientific">Bifidobacterium catenulatum DSM 16992 = JCM 1194 = LMG 11043</name>
    <dbReference type="NCBI Taxonomy" id="566552"/>
    <lineage>
        <taxon>Bacteria</taxon>
        <taxon>Bacillati</taxon>
        <taxon>Actinomycetota</taxon>
        <taxon>Actinomycetes</taxon>
        <taxon>Bifidobacteriales</taxon>
        <taxon>Bifidobacteriaceae</taxon>
        <taxon>Bifidobacterium</taxon>
    </lineage>
</organism>
<evidence type="ECO:0000256" key="5">
    <source>
        <dbReference type="ARBA" id="ARBA00022692"/>
    </source>
</evidence>
<evidence type="ECO:0000256" key="6">
    <source>
        <dbReference type="ARBA" id="ARBA00022989"/>
    </source>
</evidence>
<keyword evidence="7 8" id="KW-0472">Membrane</keyword>
<evidence type="ECO:0000256" key="9">
    <source>
        <dbReference type="SAM" id="Phobius"/>
    </source>
</evidence>
<gene>
    <name evidence="10" type="ORF">BIFCAT_01625</name>
</gene>
<dbReference type="GO" id="GO:0005886">
    <property type="term" value="C:plasma membrane"/>
    <property type="evidence" value="ECO:0007669"/>
    <property type="project" value="UniProtKB-SubCell"/>
</dbReference>
<evidence type="ECO:0000256" key="7">
    <source>
        <dbReference type="ARBA" id="ARBA00023136"/>
    </source>
</evidence>
<name>B6XWG8_9BIFI</name>
<evidence type="ECO:0000256" key="2">
    <source>
        <dbReference type="ARBA" id="ARBA00010692"/>
    </source>
</evidence>
<feature type="transmembrane region" description="Helical" evidence="9">
    <location>
        <begin position="21"/>
        <end position="45"/>
    </location>
</feature>
<keyword evidence="3 8" id="KW-0813">Transport</keyword>
<feature type="transmembrane region" description="Helical" evidence="9">
    <location>
        <begin position="107"/>
        <end position="127"/>
    </location>
</feature>
<feature type="transmembrane region" description="Helical" evidence="9">
    <location>
        <begin position="147"/>
        <end position="169"/>
    </location>
</feature>
<accession>B6XWG8</accession>
<dbReference type="PIRSF" id="PIRSF016661">
    <property type="entry name" value="BioY"/>
    <property type="match status" value="1"/>
</dbReference>
<dbReference type="Gene3D" id="1.10.1760.20">
    <property type="match status" value="1"/>
</dbReference>
<dbReference type="Proteomes" id="UP000003882">
    <property type="component" value="Unassembled WGS sequence"/>
</dbReference>
<evidence type="ECO:0000313" key="11">
    <source>
        <dbReference type="Proteomes" id="UP000003882"/>
    </source>
</evidence>
<dbReference type="PANTHER" id="PTHR34295:SF4">
    <property type="entry name" value="BIOTIN TRANSPORTER BIOY-RELATED"/>
    <property type="match status" value="1"/>
</dbReference>
<dbReference type="InterPro" id="IPR003784">
    <property type="entry name" value="BioY"/>
</dbReference>
<feature type="transmembrane region" description="Helical" evidence="9">
    <location>
        <begin position="57"/>
        <end position="76"/>
    </location>
</feature>
<keyword evidence="6 9" id="KW-1133">Transmembrane helix</keyword>
<reference evidence="10 11" key="2">
    <citation type="submission" date="2008-10" db="EMBL/GenBank/DDBJ databases">
        <authorList>
            <person name="Fulton L."/>
            <person name="Clifton S."/>
            <person name="Fulton B."/>
            <person name="Xu J."/>
            <person name="Minx P."/>
            <person name="Pepin K.H."/>
            <person name="Johnson M."/>
            <person name="Bhonagiri V."/>
            <person name="Nash W.E."/>
            <person name="Mardis E.R."/>
            <person name="Wilson R.K."/>
        </authorList>
    </citation>
    <scope>NUCLEOTIDE SEQUENCE [LARGE SCALE GENOMIC DNA]</scope>
    <source>
        <strain evidence="10 11">DSM 16992</strain>
    </source>
</reference>
<comment type="similarity">
    <text evidence="2 8">Belongs to the BioY family.</text>
</comment>
<dbReference type="GO" id="GO:0015225">
    <property type="term" value="F:biotin transmembrane transporter activity"/>
    <property type="evidence" value="ECO:0007669"/>
    <property type="project" value="UniProtKB-UniRule"/>
</dbReference>
<dbReference type="Pfam" id="PF02632">
    <property type="entry name" value="BioY"/>
    <property type="match status" value="1"/>
</dbReference>
<sequence length="206" mass="20742">MQADSRRIIVRNAMLTLKTTLKTATSGTLGSVLKPTLFAVLMWAASAAGAVPIPGTPVPITLQTFVVMLAALMLPWKQAGAAMLMYLAAGAVGLPVFAGGASTMALVGPSAGFLIGFLPAAVVTSLLKGEARTDSLKHGALTAARYLFACVAGCIVLDYLLGFIVQSAITGVALPIVAVASMGFIAGDAVKAVVASAVVAGLAKLK</sequence>
<comment type="subcellular location">
    <subcellularLocation>
        <location evidence="1 8">Cell membrane</location>
        <topology evidence="1 8">Multi-pass membrane protein</topology>
    </subcellularLocation>
</comment>
<dbReference type="AlphaFoldDB" id="B6XWG8"/>
<dbReference type="eggNOG" id="COG1268">
    <property type="taxonomic scope" value="Bacteria"/>
</dbReference>
<comment type="caution">
    <text evidence="10">The sequence shown here is derived from an EMBL/GenBank/DDBJ whole genome shotgun (WGS) entry which is preliminary data.</text>
</comment>
<feature type="transmembrane region" description="Helical" evidence="9">
    <location>
        <begin position="175"/>
        <end position="203"/>
    </location>
</feature>